<keyword evidence="3 6" id="KW-0378">Hydrolase</keyword>
<dbReference type="Gene3D" id="3.30.420.540">
    <property type="match status" value="1"/>
</dbReference>
<dbReference type="InterPro" id="IPR036390">
    <property type="entry name" value="WH_DNA-bd_sf"/>
</dbReference>
<evidence type="ECO:0000256" key="5">
    <source>
        <dbReference type="PIRSR" id="PIRSR600407-2"/>
    </source>
</evidence>
<reference evidence="8" key="1">
    <citation type="submission" date="2021-02" db="EMBL/GenBank/DDBJ databases">
        <authorList>
            <person name="Nowell W R."/>
        </authorList>
    </citation>
    <scope>NUCLEOTIDE SEQUENCE</scope>
</reference>
<dbReference type="GO" id="GO:0005886">
    <property type="term" value="C:plasma membrane"/>
    <property type="evidence" value="ECO:0007669"/>
    <property type="project" value="TreeGrafter"/>
</dbReference>
<dbReference type="Gene3D" id="3.30.420.40">
    <property type="match status" value="1"/>
</dbReference>
<feature type="binding site" evidence="5">
    <location>
        <begin position="451"/>
        <end position="455"/>
    </location>
    <ligand>
        <name>ATP</name>
        <dbReference type="ChEBI" id="CHEBI:30616"/>
    </ligand>
</feature>
<evidence type="ECO:0000313" key="8">
    <source>
        <dbReference type="EMBL" id="CAF1255199.1"/>
    </source>
</evidence>
<dbReference type="InterPro" id="IPR040759">
    <property type="entry name" value="RGS_DHEX"/>
</dbReference>
<dbReference type="Pfam" id="PF00610">
    <property type="entry name" value="DEP"/>
    <property type="match status" value="1"/>
</dbReference>
<keyword evidence="5" id="KW-0547">Nucleotide-binding</keyword>
<dbReference type="Pfam" id="PF18148">
    <property type="entry name" value="RGS_DHEX"/>
    <property type="match status" value="1"/>
</dbReference>
<evidence type="ECO:0000313" key="9">
    <source>
        <dbReference type="Proteomes" id="UP000663860"/>
    </source>
</evidence>
<accession>A0A815AFJ1</accession>
<keyword evidence="5" id="KW-0067">ATP-binding</keyword>
<comment type="caution">
    <text evidence="8">The sequence shown here is derived from an EMBL/GenBank/DDBJ whole genome shotgun (WGS) entry which is preliminary data.</text>
</comment>
<dbReference type="GO" id="GO:0005524">
    <property type="term" value="F:ATP binding"/>
    <property type="evidence" value="ECO:0007669"/>
    <property type="project" value="UniProtKB-KW"/>
</dbReference>
<dbReference type="Gene3D" id="1.10.10.10">
    <property type="entry name" value="Winged helix-like DNA-binding domain superfamily/Winged helix DNA-binding domain"/>
    <property type="match status" value="1"/>
</dbReference>
<dbReference type="Proteomes" id="UP000663860">
    <property type="component" value="Unassembled WGS sequence"/>
</dbReference>
<dbReference type="Gene3D" id="1.10.1240.60">
    <property type="match status" value="1"/>
</dbReference>
<dbReference type="InterPro" id="IPR000591">
    <property type="entry name" value="DEP_dom"/>
</dbReference>
<evidence type="ECO:0000256" key="4">
    <source>
        <dbReference type="PIRSR" id="PIRSR600407-1"/>
    </source>
</evidence>
<evidence type="ECO:0000256" key="2">
    <source>
        <dbReference type="ARBA" id="ARBA00022700"/>
    </source>
</evidence>
<sequence>MSNIQRKGLPRSLQFQRMERIVKAMQHPTAGVPVRSQKLFLTTVPNAFTGGDVTEWIMEKLNVKDAAEALHLASLLCYYGYFFHITTNGAVQIKEDNELFRFQAPYYWVSTNWTTGNIEYAIYLLKRTLRNRQRHGLEEHEIYALEDLKKRLLHQWDFVTMQAEAQFRVLKDRKKTDKTIIDSQERAFWRVMRPSPDEASVLEMDIRNDLYTHRSIRREEALKRRANPATIESFDPKSVIKSQKIIQGGDAGGVYVPKKVGNEDPNLHYGIVIDCGSSGSRLYIYVWPEHSGKENELLQIKQLLDKQGLPVVKKLEPGLSSMADTPANATEYLTSLLDFAARTIPPDKHRDTPLYILATAGLRFLTPNKQKQLLEDLFNDIVRDYHFQIEKTHIQVISGKLEGIFSWIAINYVLGRFQSNETAESISVSDGNSVSISKKRPSTVGILDMGGASAQIAFEVSVDTPIEGEEVAEFSLGYDEHQETFKYKIYVTTFLGYGANKAFEKYIDRIISIALE</sequence>
<dbReference type="GO" id="GO:0008277">
    <property type="term" value="P:regulation of G protein-coupled receptor signaling pathway"/>
    <property type="evidence" value="ECO:0007669"/>
    <property type="project" value="InterPro"/>
</dbReference>
<dbReference type="InterPro" id="IPR036388">
    <property type="entry name" value="WH-like_DNA-bd_sf"/>
</dbReference>
<name>A0A815AFJ1_9BILA</name>
<protein>
    <recommendedName>
        <fullName evidence="7">DEP domain-containing protein</fullName>
    </recommendedName>
</protein>
<dbReference type="GO" id="GO:0043005">
    <property type="term" value="C:neuron projection"/>
    <property type="evidence" value="ECO:0007669"/>
    <property type="project" value="TreeGrafter"/>
</dbReference>
<dbReference type="GO" id="GO:0035556">
    <property type="term" value="P:intracellular signal transduction"/>
    <property type="evidence" value="ECO:0007669"/>
    <property type="project" value="InterPro"/>
</dbReference>
<feature type="active site" description="Proton acceptor" evidence="4">
    <location>
        <position position="402"/>
    </location>
</feature>
<dbReference type="GO" id="GO:0005737">
    <property type="term" value="C:cytoplasm"/>
    <property type="evidence" value="ECO:0007669"/>
    <property type="project" value="TreeGrafter"/>
</dbReference>
<dbReference type="SMART" id="SM00049">
    <property type="entry name" value="DEP"/>
    <property type="match status" value="1"/>
</dbReference>
<dbReference type="PANTHER" id="PTHR45746:SF5">
    <property type="entry name" value="REGULATOR OF G-PROTEIN SIGNALING 7"/>
    <property type="match status" value="1"/>
</dbReference>
<dbReference type="PROSITE" id="PS50186">
    <property type="entry name" value="DEP"/>
    <property type="match status" value="1"/>
</dbReference>
<proteinExistence type="inferred from homology"/>
<dbReference type="InterPro" id="IPR047017">
    <property type="entry name" value="RGS6/7/9/11_DHEX_sf"/>
</dbReference>
<organism evidence="8 9">
    <name type="scientific">Adineta steineri</name>
    <dbReference type="NCBI Taxonomy" id="433720"/>
    <lineage>
        <taxon>Eukaryota</taxon>
        <taxon>Metazoa</taxon>
        <taxon>Spiralia</taxon>
        <taxon>Gnathifera</taxon>
        <taxon>Rotifera</taxon>
        <taxon>Eurotatoria</taxon>
        <taxon>Bdelloidea</taxon>
        <taxon>Adinetida</taxon>
        <taxon>Adinetidae</taxon>
        <taxon>Adineta</taxon>
    </lineage>
</organism>
<dbReference type="CDD" id="cd04450">
    <property type="entry name" value="DEP_RGS7-like"/>
    <property type="match status" value="1"/>
</dbReference>
<feature type="domain" description="DEP" evidence="7">
    <location>
        <begin position="28"/>
        <end position="104"/>
    </location>
</feature>
<dbReference type="InterPro" id="IPR047016">
    <property type="entry name" value="RGS6/7/9/11"/>
</dbReference>
<keyword evidence="2" id="KW-0734">Signal transduction inhibitor</keyword>
<evidence type="ECO:0000256" key="1">
    <source>
        <dbReference type="ARBA" id="ARBA00009283"/>
    </source>
</evidence>
<dbReference type="Pfam" id="PF01150">
    <property type="entry name" value="GDA1_CD39"/>
    <property type="match status" value="1"/>
</dbReference>
<dbReference type="PROSITE" id="PS01238">
    <property type="entry name" value="GDA1_CD39_NTPASE"/>
    <property type="match status" value="1"/>
</dbReference>
<dbReference type="GO" id="GO:0009968">
    <property type="term" value="P:negative regulation of signal transduction"/>
    <property type="evidence" value="ECO:0007669"/>
    <property type="project" value="UniProtKB-KW"/>
</dbReference>
<dbReference type="InterPro" id="IPR000407">
    <property type="entry name" value="GDA1_CD39_NTPase"/>
</dbReference>
<dbReference type="PANTHER" id="PTHR45746">
    <property type="entry name" value="LP21163P"/>
    <property type="match status" value="1"/>
</dbReference>
<evidence type="ECO:0000256" key="6">
    <source>
        <dbReference type="RuleBase" id="RU003833"/>
    </source>
</evidence>
<dbReference type="SUPFAM" id="SSF46785">
    <property type="entry name" value="Winged helix' DNA-binding domain"/>
    <property type="match status" value="1"/>
</dbReference>
<dbReference type="GO" id="GO:0016787">
    <property type="term" value="F:hydrolase activity"/>
    <property type="evidence" value="ECO:0007669"/>
    <property type="project" value="UniProtKB-KW"/>
</dbReference>
<dbReference type="AlphaFoldDB" id="A0A815AFJ1"/>
<dbReference type="GO" id="GO:0005096">
    <property type="term" value="F:GTPase activator activity"/>
    <property type="evidence" value="ECO:0007669"/>
    <property type="project" value="TreeGrafter"/>
</dbReference>
<comment type="similarity">
    <text evidence="1 6">Belongs to the GDA1/CD39 NTPase family.</text>
</comment>
<dbReference type="EMBL" id="CAJNOE010000523">
    <property type="protein sequence ID" value="CAF1255199.1"/>
    <property type="molecule type" value="Genomic_DNA"/>
</dbReference>
<evidence type="ECO:0000259" key="7">
    <source>
        <dbReference type="PROSITE" id="PS50186"/>
    </source>
</evidence>
<gene>
    <name evidence="8" type="ORF">IZO911_LOCUS31571</name>
</gene>
<evidence type="ECO:0000256" key="3">
    <source>
        <dbReference type="ARBA" id="ARBA00022801"/>
    </source>
</evidence>